<dbReference type="SUPFAM" id="SSF51182">
    <property type="entry name" value="RmlC-like cupins"/>
    <property type="match status" value="1"/>
</dbReference>
<evidence type="ECO:0000259" key="1">
    <source>
        <dbReference type="Pfam" id="PF05523"/>
    </source>
</evidence>
<dbReference type="InterPro" id="IPR008894">
    <property type="entry name" value="QdtA_cupin_dom"/>
</dbReference>
<organism evidence="2 3">
    <name type="scientific">Candidatus Gemmiger avicola</name>
    <dbReference type="NCBI Taxonomy" id="2838605"/>
    <lineage>
        <taxon>Bacteria</taxon>
        <taxon>Bacillati</taxon>
        <taxon>Bacillota</taxon>
        <taxon>Clostridia</taxon>
        <taxon>Eubacteriales</taxon>
        <taxon>Gemmiger</taxon>
    </lineage>
</organism>
<dbReference type="InterPro" id="IPR014710">
    <property type="entry name" value="RmlC-like_jellyroll"/>
</dbReference>
<name>A0A9D2M8T6_9FIRM</name>
<dbReference type="CDD" id="cd20292">
    <property type="entry name" value="cupin_QdtA-like"/>
    <property type="match status" value="1"/>
</dbReference>
<evidence type="ECO:0000313" key="3">
    <source>
        <dbReference type="Proteomes" id="UP000886803"/>
    </source>
</evidence>
<dbReference type="EMBL" id="DWYG01000160">
    <property type="protein sequence ID" value="HJB42704.1"/>
    <property type="molecule type" value="Genomic_DNA"/>
</dbReference>
<reference evidence="2" key="2">
    <citation type="submission" date="2021-04" db="EMBL/GenBank/DDBJ databases">
        <authorList>
            <person name="Gilroy R."/>
        </authorList>
    </citation>
    <scope>NUCLEOTIDE SEQUENCE</scope>
    <source>
        <strain evidence="2">ChiBcec8-13705</strain>
    </source>
</reference>
<gene>
    <name evidence="2" type="ORF">H9945_09425</name>
</gene>
<dbReference type="AlphaFoldDB" id="A0A9D2M8T6"/>
<protein>
    <submittedName>
        <fullName evidence="2">FdtA/QdtA family cupin domain-containing protein</fullName>
    </submittedName>
</protein>
<proteinExistence type="predicted"/>
<dbReference type="Pfam" id="PF05523">
    <property type="entry name" value="FdtA"/>
    <property type="match status" value="1"/>
</dbReference>
<accession>A0A9D2M8T6</accession>
<comment type="caution">
    <text evidence="2">The sequence shown here is derived from an EMBL/GenBank/DDBJ whole genome shotgun (WGS) entry which is preliminary data.</text>
</comment>
<dbReference type="Proteomes" id="UP000886803">
    <property type="component" value="Unassembled WGS sequence"/>
</dbReference>
<feature type="domain" description="Sugar 3,4-ketoisomerase QdtA cupin" evidence="1">
    <location>
        <begin position="9"/>
        <end position="135"/>
    </location>
</feature>
<dbReference type="InterPro" id="IPR011051">
    <property type="entry name" value="RmlC_Cupin_sf"/>
</dbReference>
<reference evidence="2" key="1">
    <citation type="journal article" date="2021" name="PeerJ">
        <title>Extensive microbial diversity within the chicken gut microbiome revealed by metagenomics and culture.</title>
        <authorList>
            <person name="Gilroy R."/>
            <person name="Ravi A."/>
            <person name="Getino M."/>
            <person name="Pursley I."/>
            <person name="Horton D.L."/>
            <person name="Alikhan N.F."/>
            <person name="Baker D."/>
            <person name="Gharbi K."/>
            <person name="Hall N."/>
            <person name="Watson M."/>
            <person name="Adriaenssens E.M."/>
            <person name="Foster-Nyarko E."/>
            <person name="Jarju S."/>
            <person name="Secka A."/>
            <person name="Antonio M."/>
            <person name="Oren A."/>
            <person name="Chaudhuri R.R."/>
            <person name="La Ragione R."/>
            <person name="Hildebrand F."/>
            <person name="Pallen M.J."/>
        </authorList>
    </citation>
    <scope>NUCLEOTIDE SEQUENCE</scope>
    <source>
        <strain evidence="2">ChiBcec8-13705</strain>
    </source>
</reference>
<dbReference type="Gene3D" id="2.60.120.10">
    <property type="entry name" value="Jelly Rolls"/>
    <property type="match status" value="1"/>
</dbReference>
<sequence length="140" mass="16113">MNKIDSAYFIEFAEHGDERGNLVVVEGERDVPFAIQRVFYIYGSDPDIVRGQHANRKSQFVLINVAGQSKIRVKDGLGNEAVFCLNRPRTGVYIPTMAWKEMYDFSPDSVLLCLASEHYDESEYIRDFDAFEALVRQEEH</sequence>
<evidence type="ECO:0000313" key="2">
    <source>
        <dbReference type="EMBL" id="HJB42704.1"/>
    </source>
</evidence>